<keyword evidence="4" id="KW-1185">Reference proteome</keyword>
<proteinExistence type="predicted"/>
<feature type="region of interest" description="Disordered" evidence="1">
    <location>
        <begin position="52"/>
        <end position="100"/>
    </location>
</feature>
<evidence type="ECO:0000313" key="4">
    <source>
        <dbReference type="Proteomes" id="UP000703269"/>
    </source>
</evidence>
<evidence type="ECO:0000313" key="3">
    <source>
        <dbReference type="EMBL" id="GJE98894.1"/>
    </source>
</evidence>
<dbReference type="AlphaFoldDB" id="A0A9P3GR96"/>
<dbReference type="Pfam" id="PF14040">
    <property type="entry name" value="DNase_NucA_NucB"/>
    <property type="match status" value="1"/>
</dbReference>
<protein>
    <recommendedName>
        <fullName evidence="2">Deoxyribonuclease NucA/NucB domain-containing protein</fullName>
    </recommendedName>
</protein>
<comment type="caution">
    <text evidence="3">The sequence shown here is derived from an EMBL/GenBank/DDBJ whole genome shotgun (WGS) entry which is preliminary data.</text>
</comment>
<reference evidence="3 4" key="1">
    <citation type="submission" date="2021-08" db="EMBL/GenBank/DDBJ databases">
        <title>Draft Genome Sequence of Phanerochaete sordida strain YK-624.</title>
        <authorList>
            <person name="Mori T."/>
            <person name="Dohra H."/>
            <person name="Suzuki T."/>
            <person name="Kawagishi H."/>
            <person name="Hirai H."/>
        </authorList>
    </citation>
    <scope>NUCLEOTIDE SEQUENCE [LARGE SCALE GENOMIC DNA]</scope>
    <source>
        <strain evidence="3 4">YK-624</strain>
    </source>
</reference>
<dbReference type="InterPro" id="IPR029476">
    <property type="entry name" value="DNase_NucA_NucB"/>
</dbReference>
<feature type="domain" description="Deoxyribonuclease NucA/NucB" evidence="2">
    <location>
        <begin position="18"/>
        <end position="116"/>
    </location>
</feature>
<evidence type="ECO:0000256" key="1">
    <source>
        <dbReference type="SAM" id="MobiDB-lite"/>
    </source>
</evidence>
<dbReference type="OrthoDB" id="3043328at2759"/>
<sequence length="176" mass="19279">MSALIPLGRYTEVCENWCYYVYCKQNGDQAAWTVKVARQGADTRRGGAQCKKVQPNKCSNKGTGDGKNGKWPKHKHGWDCDEQPKASNAQGGAGAATRCIDPTENRSEGLVWMKFINGKTADQPDYLDDTTPVNVVLDDSWNGGLCKSLHHPDVTVCPQAASPNDPGVENDLERQQ</sequence>
<organism evidence="3 4">
    <name type="scientific">Phanerochaete sordida</name>
    <dbReference type="NCBI Taxonomy" id="48140"/>
    <lineage>
        <taxon>Eukaryota</taxon>
        <taxon>Fungi</taxon>
        <taxon>Dikarya</taxon>
        <taxon>Basidiomycota</taxon>
        <taxon>Agaricomycotina</taxon>
        <taxon>Agaricomycetes</taxon>
        <taxon>Polyporales</taxon>
        <taxon>Phanerochaetaceae</taxon>
        <taxon>Phanerochaete</taxon>
    </lineage>
</organism>
<accession>A0A9P3GR96</accession>
<gene>
    <name evidence="3" type="ORF">PsYK624_151310</name>
</gene>
<dbReference type="EMBL" id="BPQB01000096">
    <property type="protein sequence ID" value="GJE98894.1"/>
    <property type="molecule type" value="Genomic_DNA"/>
</dbReference>
<dbReference type="Proteomes" id="UP000703269">
    <property type="component" value="Unassembled WGS sequence"/>
</dbReference>
<evidence type="ECO:0000259" key="2">
    <source>
        <dbReference type="Pfam" id="PF14040"/>
    </source>
</evidence>
<name>A0A9P3GR96_9APHY</name>